<proteinExistence type="predicted"/>
<dbReference type="EMBL" id="CP119879">
    <property type="protein sequence ID" value="WFD35177.1"/>
    <property type="molecule type" value="Genomic_DNA"/>
</dbReference>
<organism evidence="3 4">
    <name type="scientific">Malassezia cuniculi</name>
    <dbReference type="NCBI Taxonomy" id="948313"/>
    <lineage>
        <taxon>Eukaryota</taxon>
        <taxon>Fungi</taxon>
        <taxon>Dikarya</taxon>
        <taxon>Basidiomycota</taxon>
        <taxon>Ustilaginomycotina</taxon>
        <taxon>Malasseziomycetes</taxon>
        <taxon>Malasseziales</taxon>
        <taxon>Malasseziaceae</taxon>
        <taxon>Malassezia</taxon>
    </lineage>
</organism>
<name>A0AAF0EV27_9BASI</name>
<dbReference type="AlphaFoldDB" id="A0AAF0EV27"/>
<evidence type="ECO:0000313" key="4">
    <source>
        <dbReference type="Proteomes" id="UP001219933"/>
    </source>
</evidence>
<dbReference type="SUPFAM" id="SSF53300">
    <property type="entry name" value="vWA-like"/>
    <property type="match status" value="1"/>
</dbReference>
<evidence type="ECO:0000256" key="1">
    <source>
        <dbReference type="SAM" id="MobiDB-lite"/>
    </source>
</evidence>
<dbReference type="InterPro" id="IPR036465">
    <property type="entry name" value="vWFA_dom_sf"/>
</dbReference>
<dbReference type="SMART" id="SM00327">
    <property type="entry name" value="VWA"/>
    <property type="match status" value="1"/>
</dbReference>
<gene>
    <name evidence="3" type="ORF">MCUN1_002027</name>
</gene>
<keyword evidence="4" id="KW-1185">Reference proteome</keyword>
<dbReference type="Proteomes" id="UP001219933">
    <property type="component" value="Chromosome 3"/>
</dbReference>
<evidence type="ECO:0000313" key="3">
    <source>
        <dbReference type="EMBL" id="WFD35177.1"/>
    </source>
</evidence>
<dbReference type="PROSITE" id="PS50234">
    <property type="entry name" value="VWFA"/>
    <property type="match status" value="1"/>
</dbReference>
<dbReference type="InterPro" id="IPR002035">
    <property type="entry name" value="VWF_A"/>
</dbReference>
<sequence length="361" mass="39182">MYDPPARPPPPYTPFDMNRTAQPGQPAPALAIPGVTPQMQGAAPVHRANLPPGPPAGGQTDARASGYYAPPPQQQQQHQQQYAAAPPSGAAPPANYGARPPQAPAGSSRSAVRQGKEDPLELLRDYDTIFIIDDSGSMEVNEMPDGSIGPSRWEEARDALAGVVETAAKYDDDGVDVHFINDTRSIEGCRDPRQVFKLFADVKPSGATPTGGRLELLLLDYMDQIEAAAEQNKRNPGSAKGPKRRNFVIITDGAATDDPEDVIVACAQRLDRGNFPLAQIGIQFIQVGNDKDATDALIELDDVLSREYRIRDMVDMLPYHSMRLDSQLILKALMGGINRRMDRQAHAMPDGSERSSRARRG</sequence>
<feature type="region of interest" description="Disordered" evidence="1">
    <location>
        <begin position="1"/>
        <end position="119"/>
    </location>
</feature>
<evidence type="ECO:0000259" key="2">
    <source>
        <dbReference type="PROSITE" id="PS50234"/>
    </source>
</evidence>
<feature type="compositionally biased region" description="Low complexity" evidence="1">
    <location>
        <begin position="74"/>
        <end position="98"/>
    </location>
</feature>
<feature type="domain" description="VWFA" evidence="2">
    <location>
        <begin position="127"/>
        <end position="333"/>
    </location>
</feature>
<dbReference type="Gene3D" id="3.40.50.410">
    <property type="entry name" value="von Willebrand factor, type A domain"/>
    <property type="match status" value="1"/>
</dbReference>
<dbReference type="PANTHER" id="PTHR34706:SF1">
    <property type="entry name" value="VWFA DOMAIN-CONTAINING PROTEIN"/>
    <property type="match status" value="1"/>
</dbReference>
<feature type="compositionally biased region" description="Pro residues" evidence="1">
    <location>
        <begin position="1"/>
        <end position="13"/>
    </location>
</feature>
<protein>
    <recommendedName>
        <fullName evidence="2">VWFA domain-containing protein</fullName>
    </recommendedName>
</protein>
<dbReference type="PANTHER" id="PTHR34706">
    <property type="entry name" value="SLR1338 PROTEIN"/>
    <property type="match status" value="1"/>
</dbReference>
<reference evidence="3" key="1">
    <citation type="submission" date="2023-03" db="EMBL/GenBank/DDBJ databases">
        <title>Mating type loci evolution in Malassezia.</title>
        <authorList>
            <person name="Coelho M.A."/>
        </authorList>
    </citation>
    <scope>NUCLEOTIDE SEQUENCE</scope>
    <source>
        <strain evidence="3">CBS 11721</strain>
    </source>
</reference>
<accession>A0AAF0EV27</accession>